<evidence type="ECO:0008006" key="3">
    <source>
        <dbReference type="Google" id="ProtNLM"/>
    </source>
</evidence>
<reference evidence="2" key="1">
    <citation type="journal article" date="2019" name="Int. J. Syst. Evol. Microbiol.">
        <title>The Global Catalogue of Microorganisms (GCM) 10K type strain sequencing project: providing services to taxonomists for standard genome sequencing and annotation.</title>
        <authorList>
            <consortium name="The Broad Institute Genomics Platform"/>
            <consortium name="The Broad Institute Genome Sequencing Center for Infectious Disease"/>
            <person name="Wu L."/>
            <person name="Ma J."/>
        </authorList>
    </citation>
    <scope>NUCLEOTIDE SEQUENCE [LARGE SCALE GENOMIC DNA]</scope>
    <source>
        <strain evidence="2">KCTC 32239</strain>
    </source>
</reference>
<dbReference type="InterPro" id="IPR029058">
    <property type="entry name" value="AB_hydrolase_fold"/>
</dbReference>
<dbReference type="PANTHER" id="PTHR48098">
    <property type="entry name" value="ENTEROCHELIN ESTERASE-RELATED"/>
    <property type="match status" value="1"/>
</dbReference>
<dbReference type="InterPro" id="IPR050583">
    <property type="entry name" value="Mycobacterial_A85_antigen"/>
</dbReference>
<dbReference type="EMBL" id="BMYZ01000001">
    <property type="protein sequence ID" value="GGY64615.1"/>
    <property type="molecule type" value="Genomic_DNA"/>
</dbReference>
<name>A0ABQ3AR32_9GAMM</name>
<sequence length="502" mass="55624">MLKRLIPFLFVSLLVGCGGGGGGTSSEPTSSSAASESLAPQVLKNTKITLDETSITFATGVRETSTDNTVLHFDTTQFTVKASDGRTLPTIYGYGYVATGNLGTVMSVRGGDSYRFDLTFTDKKSGTFKETYTGFDGVLLLREGNFTVQDEPFSFLPENIVNNRYLLNVKTATSTLSADESPIVGERFEMTFFKDNLVVRPSDLLPKEVQASYSITPVDGSTLEINGVYSNAKHPYKLTARFDSLTTGTFTLNIGEGKAVATGDFNTIKITPIDRSSMKGRFVGATSITSTNTKITYPYNVYLPPGYQTSGKNYPVIYVTDGQWYWDFAYLLEKKSKDFIMVSIEQGPRDRRMIDFLPDGAPLYTKVLKEELIPLIESTYRTNLERTFVGVSAGGLLGAYLLSVEPVGVPYFKNYMLIDGALFAVTSDIINAEGLRFRLNNSLAVNLLLAGTPQGNGWFVNDFERRYKSRSYSNFQLFNKEFRVTHDEMGPLAFDDLIERVY</sequence>
<evidence type="ECO:0000313" key="1">
    <source>
        <dbReference type="EMBL" id="GGY64615.1"/>
    </source>
</evidence>
<keyword evidence="2" id="KW-1185">Reference proteome</keyword>
<proteinExistence type="predicted"/>
<organism evidence="1 2">
    <name type="scientific">Cellvibrio zantedeschiae</name>
    <dbReference type="NCBI Taxonomy" id="1237077"/>
    <lineage>
        <taxon>Bacteria</taxon>
        <taxon>Pseudomonadati</taxon>
        <taxon>Pseudomonadota</taxon>
        <taxon>Gammaproteobacteria</taxon>
        <taxon>Cellvibrionales</taxon>
        <taxon>Cellvibrionaceae</taxon>
        <taxon>Cellvibrio</taxon>
    </lineage>
</organism>
<protein>
    <recommendedName>
        <fullName evidence="3">Esterase</fullName>
    </recommendedName>
</protein>
<dbReference type="PANTHER" id="PTHR48098:SF6">
    <property type="entry name" value="FERRI-BACILLIBACTIN ESTERASE BESA"/>
    <property type="match status" value="1"/>
</dbReference>
<comment type="caution">
    <text evidence="1">The sequence shown here is derived from an EMBL/GenBank/DDBJ whole genome shotgun (WGS) entry which is preliminary data.</text>
</comment>
<dbReference type="Gene3D" id="3.40.50.1820">
    <property type="entry name" value="alpha/beta hydrolase"/>
    <property type="match status" value="1"/>
</dbReference>
<dbReference type="Pfam" id="PF00756">
    <property type="entry name" value="Esterase"/>
    <property type="match status" value="1"/>
</dbReference>
<dbReference type="SUPFAM" id="SSF53474">
    <property type="entry name" value="alpha/beta-Hydrolases"/>
    <property type="match status" value="1"/>
</dbReference>
<gene>
    <name evidence="1" type="ORF">GCM10011613_05490</name>
</gene>
<dbReference type="InterPro" id="IPR000801">
    <property type="entry name" value="Esterase-like"/>
</dbReference>
<evidence type="ECO:0000313" key="2">
    <source>
        <dbReference type="Proteomes" id="UP000619761"/>
    </source>
</evidence>
<dbReference type="PROSITE" id="PS51257">
    <property type="entry name" value="PROKAR_LIPOPROTEIN"/>
    <property type="match status" value="1"/>
</dbReference>
<dbReference type="Proteomes" id="UP000619761">
    <property type="component" value="Unassembled WGS sequence"/>
</dbReference>
<dbReference type="RefSeq" id="WP_189415909.1">
    <property type="nucleotide sequence ID" value="NZ_BMYZ01000001.1"/>
</dbReference>
<accession>A0ABQ3AR32</accession>